<dbReference type="GO" id="GO:0055085">
    <property type="term" value="P:transmembrane transport"/>
    <property type="evidence" value="ECO:0007669"/>
    <property type="project" value="InterPro"/>
</dbReference>
<evidence type="ECO:0000256" key="6">
    <source>
        <dbReference type="SAM" id="MobiDB-lite"/>
    </source>
</evidence>
<feature type="compositionally biased region" description="Polar residues" evidence="6">
    <location>
        <begin position="1"/>
        <end position="16"/>
    </location>
</feature>
<evidence type="ECO:0000259" key="9">
    <source>
        <dbReference type="Pfam" id="PF25963"/>
    </source>
</evidence>
<dbReference type="SUPFAM" id="SSF111369">
    <property type="entry name" value="HlyD-like secretion proteins"/>
    <property type="match status" value="2"/>
</dbReference>
<feature type="region of interest" description="Disordered" evidence="6">
    <location>
        <begin position="1"/>
        <end position="37"/>
    </location>
</feature>
<evidence type="ECO:0000256" key="4">
    <source>
        <dbReference type="ARBA" id="ARBA00023136"/>
    </source>
</evidence>
<comment type="caution">
    <text evidence="10">The sequence shown here is derived from an EMBL/GenBank/DDBJ whole genome shotgun (WGS) entry which is preliminary data.</text>
</comment>
<keyword evidence="11" id="KW-1185">Reference proteome</keyword>
<dbReference type="InterPro" id="IPR058634">
    <property type="entry name" value="AaeA-lik-b-barrel"/>
</dbReference>
<dbReference type="Proteomes" id="UP000554342">
    <property type="component" value="Unassembled WGS sequence"/>
</dbReference>
<accession>A0A840YY86</accession>
<dbReference type="PANTHER" id="PTHR30386:SF26">
    <property type="entry name" value="TRANSPORT PROTEIN COMB"/>
    <property type="match status" value="1"/>
</dbReference>
<evidence type="ECO:0000256" key="2">
    <source>
        <dbReference type="ARBA" id="ARBA00022692"/>
    </source>
</evidence>
<dbReference type="AlphaFoldDB" id="A0A840YY86"/>
<dbReference type="Gene3D" id="1.10.287.470">
    <property type="entry name" value="Helix hairpin bin"/>
    <property type="match status" value="1"/>
</dbReference>
<evidence type="ECO:0000256" key="7">
    <source>
        <dbReference type="SAM" id="Phobius"/>
    </source>
</evidence>
<gene>
    <name evidence="10" type="ORF">FHR23_001654</name>
</gene>
<comment type="subcellular location">
    <subcellularLocation>
        <location evidence="1">Membrane</location>
        <topology evidence="1">Single-pass membrane protein</topology>
    </subcellularLocation>
</comment>
<evidence type="ECO:0000313" key="11">
    <source>
        <dbReference type="Proteomes" id="UP000554342"/>
    </source>
</evidence>
<dbReference type="PANTHER" id="PTHR30386">
    <property type="entry name" value="MEMBRANE FUSION SUBUNIT OF EMRAB-TOLC MULTIDRUG EFFLUX PUMP"/>
    <property type="match status" value="1"/>
</dbReference>
<reference evidence="10 11" key="1">
    <citation type="submission" date="2020-08" db="EMBL/GenBank/DDBJ databases">
        <title>Genomic Encyclopedia of Type Strains, Phase IV (KMG-IV): sequencing the most valuable type-strain genomes for metagenomic binning, comparative biology and taxonomic classification.</title>
        <authorList>
            <person name="Goeker M."/>
        </authorList>
    </citation>
    <scope>NUCLEOTIDE SEQUENCE [LARGE SCALE GENOMIC DNA]</scope>
    <source>
        <strain evidence="10 11">DSM 27203</strain>
    </source>
</reference>
<dbReference type="RefSeq" id="WP_184002736.1">
    <property type="nucleotide sequence ID" value="NZ_BAABIF010000013.1"/>
</dbReference>
<dbReference type="Pfam" id="PF25917">
    <property type="entry name" value="BSH_RND"/>
    <property type="match status" value="1"/>
</dbReference>
<feature type="domain" description="Multidrug resistance protein MdtA-like barrel-sandwich hybrid" evidence="8">
    <location>
        <begin position="85"/>
        <end position="283"/>
    </location>
</feature>
<feature type="coiled-coil region" evidence="5">
    <location>
        <begin position="193"/>
        <end position="248"/>
    </location>
</feature>
<proteinExistence type="predicted"/>
<evidence type="ECO:0000256" key="3">
    <source>
        <dbReference type="ARBA" id="ARBA00022989"/>
    </source>
</evidence>
<keyword evidence="2 7" id="KW-0812">Transmembrane</keyword>
<evidence type="ECO:0000259" key="8">
    <source>
        <dbReference type="Pfam" id="PF25917"/>
    </source>
</evidence>
<feature type="transmembrane region" description="Helical" evidence="7">
    <location>
        <begin position="47"/>
        <end position="67"/>
    </location>
</feature>
<keyword evidence="3 7" id="KW-1133">Transmembrane helix</keyword>
<dbReference type="GO" id="GO:0016020">
    <property type="term" value="C:membrane"/>
    <property type="evidence" value="ECO:0007669"/>
    <property type="project" value="UniProtKB-SubCell"/>
</dbReference>
<evidence type="ECO:0000256" key="5">
    <source>
        <dbReference type="SAM" id="Coils"/>
    </source>
</evidence>
<dbReference type="EMBL" id="JACIJI010000002">
    <property type="protein sequence ID" value="MBB5718731.1"/>
    <property type="molecule type" value="Genomic_DNA"/>
</dbReference>
<dbReference type="InterPro" id="IPR050739">
    <property type="entry name" value="MFP"/>
</dbReference>
<dbReference type="Pfam" id="PF25963">
    <property type="entry name" value="Beta-barrel_AAEA"/>
    <property type="match status" value="1"/>
</dbReference>
<evidence type="ECO:0000256" key="1">
    <source>
        <dbReference type="ARBA" id="ARBA00004167"/>
    </source>
</evidence>
<dbReference type="InterPro" id="IPR058625">
    <property type="entry name" value="MdtA-like_BSH"/>
</dbReference>
<organism evidence="10 11">
    <name type="scientific">Stakelama sediminis</name>
    <dbReference type="NCBI Taxonomy" id="463200"/>
    <lineage>
        <taxon>Bacteria</taxon>
        <taxon>Pseudomonadati</taxon>
        <taxon>Pseudomonadota</taxon>
        <taxon>Alphaproteobacteria</taxon>
        <taxon>Sphingomonadales</taxon>
        <taxon>Sphingomonadaceae</taxon>
        <taxon>Stakelama</taxon>
    </lineage>
</organism>
<dbReference type="Gene3D" id="2.40.50.100">
    <property type="match status" value="1"/>
</dbReference>
<keyword evidence="5" id="KW-0175">Coiled coil</keyword>
<dbReference type="Gene3D" id="2.40.30.170">
    <property type="match status" value="1"/>
</dbReference>
<keyword evidence="4 7" id="KW-0472">Membrane</keyword>
<evidence type="ECO:0000313" key="10">
    <source>
        <dbReference type="EMBL" id="MBB5718731.1"/>
    </source>
</evidence>
<sequence>MSSGEADQTADNGQSHDMQDHEQRNDAAGQSETEAGEKKRPLFRRPLFWIILIGILAVLLIAGRLYYAHARKYESTDDAFIDAHIVRLQPQISGQLIWVAPSDNKHVTAGQLLAKIRPYGPAAQLAQAQAGISEADASIQQALGRLTAARAQVRQAQANAAAPEADARTAARDLARYEKLQSIDSSAVAATQLDQARAKAQSTAAQAQAARRQVESAKADVVVAQRGVSAAQAQKSAAEARVREANVTVGDLEIRAPISGQVVNRSVNVGSTVSPATQMMAIVPDNIWVTANFKETQITHMKRGDPVDIKVDAFPDLKFHGHVDSFQRGAGQAFALLPPQNATGNFVKVVQRVPVRIVFDRKDDGADWMKYPLGPGMSVEPTVKVR</sequence>
<name>A0A840YY86_9SPHN</name>
<protein>
    <submittedName>
        <fullName evidence="10">Membrane fusion protein (Multidrug efflux system)</fullName>
    </submittedName>
</protein>
<feature type="domain" description="p-hydroxybenzoic acid efflux pump subunit AaeA-like beta-barrel" evidence="9">
    <location>
        <begin position="288"/>
        <end position="367"/>
    </location>
</feature>